<comment type="caution">
    <text evidence="1">The sequence shown here is derived from an EMBL/GenBank/DDBJ whole genome shotgun (WGS) entry which is preliminary data.</text>
</comment>
<keyword evidence="2" id="KW-1185">Reference proteome</keyword>
<dbReference type="PANTHER" id="PTHR20953:SF3">
    <property type="entry name" value="P-LOOP CONTAINING NUCLEOSIDE TRIPHOSPHATE HYDROLASES SUPERFAMILY PROTEIN"/>
    <property type="match status" value="1"/>
</dbReference>
<dbReference type="OrthoDB" id="26838at2759"/>
<dbReference type="PANTHER" id="PTHR20953">
    <property type="entry name" value="KINASE-RELATED"/>
    <property type="match status" value="1"/>
</dbReference>
<reference evidence="1" key="1">
    <citation type="submission" date="2021-02" db="EMBL/GenBank/DDBJ databases">
        <authorList>
            <person name="Dougan E. K."/>
            <person name="Rhodes N."/>
            <person name="Thang M."/>
            <person name="Chan C."/>
        </authorList>
    </citation>
    <scope>NUCLEOTIDE SEQUENCE</scope>
</reference>
<dbReference type="Proteomes" id="UP000649617">
    <property type="component" value="Unassembled WGS sequence"/>
</dbReference>
<evidence type="ECO:0000313" key="2">
    <source>
        <dbReference type="Proteomes" id="UP000649617"/>
    </source>
</evidence>
<sequence>MGGLLEGQSNTFKRLCQQGLSEFRAWPGQHVMTLPRGCKAAFSFKDHKLICHLDGSDGALQKRVQEVQKEKEREAMEAAAEMQPLLGLLPDPVQELVRKHMEEVGSNPIELVMSVGRRLEFRWKMLGERRLRSDFLGPEFTKETVQLAVQRIGKKNFTIQDRAGIDGTLHRISAARNQSGEVVTLVMRVGRASAIIAGLLEDILLDSKSILMLGPPGVRA</sequence>
<proteinExistence type="predicted"/>
<organism evidence="1 2">
    <name type="scientific">Symbiodinium pilosum</name>
    <name type="common">Dinoflagellate</name>
    <dbReference type="NCBI Taxonomy" id="2952"/>
    <lineage>
        <taxon>Eukaryota</taxon>
        <taxon>Sar</taxon>
        <taxon>Alveolata</taxon>
        <taxon>Dinophyceae</taxon>
        <taxon>Suessiales</taxon>
        <taxon>Symbiodiniaceae</taxon>
        <taxon>Symbiodinium</taxon>
    </lineage>
</organism>
<evidence type="ECO:0000313" key="1">
    <source>
        <dbReference type="EMBL" id="CAE7285724.1"/>
    </source>
</evidence>
<dbReference type="AlphaFoldDB" id="A0A812NCM1"/>
<protein>
    <submittedName>
        <fullName evidence="1">Ycf45 protein</fullName>
    </submittedName>
</protein>
<name>A0A812NCM1_SYMPI</name>
<dbReference type="EMBL" id="CAJNIZ010009657">
    <property type="protein sequence ID" value="CAE7285724.1"/>
    <property type="molecule type" value="Genomic_DNA"/>
</dbReference>
<accession>A0A812NCM1</accession>
<gene>
    <name evidence="1" type="primary">ycf45</name>
    <name evidence="1" type="ORF">SPIL2461_LOCUS6412</name>
</gene>